<evidence type="ECO:0000313" key="3">
    <source>
        <dbReference type="EMBL" id="CAL1385823.1"/>
    </source>
</evidence>
<gene>
    <name evidence="3" type="ORF">LTRI10_LOCUS26933</name>
</gene>
<dbReference type="InterPro" id="IPR022059">
    <property type="entry name" value="DUF3615"/>
</dbReference>
<proteinExistence type="predicted"/>
<feature type="domain" description="DUF3615" evidence="2">
    <location>
        <begin position="187"/>
        <end position="280"/>
    </location>
</feature>
<organism evidence="3 4">
    <name type="scientific">Linum trigynum</name>
    <dbReference type="NCBI Taxonomy" id="586398"/>
    <lineage>
        <taxon>Eukaryota</taxon>
        <taxon>Viridiplantae</taxon>
        <taxon>Streptophyta</taxon>
        <taxon>Embryophyta</taxon>
        <taxon>Tracheophyta</taxon>
        <taxon>Spermatophyta</taxon>
        <taxon>Magnoliopsida</taxon>
        <taxon>eudicotyledons</taxon>
        <taxon>Gunneridae</taxon>
        <taxon>Pentapetalae</taxon>
        <taxon>rosids</taxon>
        <taxon>fabids</taxon>
        <taxon>Malpighiales</taxon>
        <taxon>Linaceae</taxon>
        <taxon>Linum</taxon>
    </lineage>
</organism>
<keyword evidence="4" id="KW-1185">Reference proteome</keyword>
<evidence type="ECO:0000313" key="4">
    <source>
        <dbReference type="Proteomes" id="UP001497516"/>
    </source>
</evidence>
<evidence type="ECO:0000259" key="2">
    <source>
        <dbReference type="Pfam" id="PF12274"/>
    </source>
</evidence>
<dbReference type="Proteomes" id="UP001497516">
    <property type="component" value="Chromosome 4"/>
</dbReference>
<name>A0AAV2EJS7_9ROSI</name>
<dbReference type="PANTHER" id="PTHR34710">
    <property type="entry name" value="OS03G0834100 PROTEIN"/>
    <property type="match status" value="1"/>
</dbReference>
<dbReference type="PANTHER" id="PTHR34710:SF20">
    <property type="entry name" value="OS10G0550200 PROTEIN"/>
    <property type="match status" value="1"/>
</dbReference>
<accession>A0AAV2EJS7</accession>
<sequence length="302" mass="34462">MDGKFLTSFITRSFKERKEERASVGCYVNGLLCLVQTFQFPGGGGNPRLDNLDRIRKRRETAANPAVDNQPTMAERKDQIVASEEPPSPKRQKSELGGADDHLDEQQQQQQQGAIEPVEEQLTDVETSDEDEDEAARNNLPITYRFLRPESKFHEKLAAIIARGSSYTTSDAEDQEIRKEETASIARLAVKFYNRKHGVNYVLHEALFSRSVLFHLAMACHATFTAREENSTSTHEFFVETLQYYGDMGIRILDCIDLTQFGPDRVRKGCVYCHEDMVHPHVECCQYGTDESADHKKFYKIK</sequence>
<dbReference type="AlphaFoldDB" id="A0AAV2EJS7"/>
<feature type="region of interest" description="Disordered" evidence="1">
    <location>
        <begin position="60"/>
        <end position="114"/>
    </location>
</feature>
<evidence type="ECO:0000256" key="1">
    <source>
        <dbReference type="SAM" id="MobiDB-lite"/>
    </source>
</evidence>
<dbReference type="Pfam" id="PF12274">
    <property type="entry name" value="DUF3615"/>
    <property type="match status" value="1"/>
</dbReference>
<dbReference type="EMBL" id="OZ034817">
    <property type="protein sequence ID" value="CAL1385823.1"/>
    <property type="molecule type" value="Genomic_DNA"/>
</dbReference>
<reference evidence="3 4" key="1">
    <citation type="submission" date="2024-04" db="EMBL/GenBank/DDBJ databases">
        <authorList>
            <person name="Fracassetti M."/>
        </authorList>
    </citation>
    <scope>NUCLEOTIDE SEQUENCE [LARGE SCALE GENOMIC DNA]</scope>
</reference>
<protein>
    <recommendedName>
        <fullName evidence="2">DUF3615 domain-containing protein</fullName>
    </recommendedName>
</protein>